<evidence type="ECO:0000256" key="9">
    <source>
        <dbReference type="ARBA" id="ARBA00022553"/>
    </source>
</evidence>
<feature type="transmembrane region" description="Helical" evidence="30">
    <location>
        <begin position="722"/>
        <end position="743"/>
    </location>
</feature>
<dbReference type="PROSITE" id="PS50222">
    <property type="entry name" value="EF_HAND_2"/>
    <property type="match status" value="1"/>
</dbReference>
<evidence type="ECO:0000256" key="21">
    <source>
        <dbReference type="ARBA" id="ARBA00023065"/>
    </source>
</evidence>
<feature type="domain" description="EF-hand" evidence="31">
    <location>
        <begin position="916"/>
        <end position="951"/>
    </location>
</feature>
<feature type="compositionally biased region" description="Basic and acidic residues" evidence="29">
    <location>
        <begin position="109"/>
        <end position="118"/>
    </location>
</feature>
<dbReference type="PANTHER" id="PTHR10877">
    <property type="entry name" value="POLYCYSTIN FAMILY MEMBER"/>
    <property type="match status" value="1"/>
</dbReference>
<evidence type="ECO:0000256" key="6">
    <source>
        <dbReference type="ARBA" id="ARBA00022448"/>
    </source>
</evidence>
<dbReference type="GeneTree" id="ENSGT00940000159025"/>
<evidence type="ECO:0000256" key="23">
    <source>
        <dbReference type="ARBA" id="ARBA00023157"/>
    </source>
</evidence>
<protein>
    <recommendedName>
        <fullName evidence="28">Polycystin-2</fullName>
    </recommendedName>
</protein>
<evidence type="ECO:0000256" key="3">
    <source>
        <dbReference type="ARBA" id="ARBA00004272"/>
    </source>
</evidence>
<reference evidence="32" key="2">
    <citation type="submission" date="2025-08" db="UniProtKB">
        <authorList>
            <consortium name="Ensembl"/>
        </authorList>
    </citation>
    <scope>IDENTIFICATION</scope>
    <source>
        <strain evidence="32">breed Abyssinian</strain>
    </source>
</reference>
<feature type="compositionally biased region" description="Basic residues" evidence="29">
    <location>
        <begin position="149"/>
        <end position="159"/>
    </location>
</feature>
<sequence>MVFSLLSLSVSNVVNRGRRGWRLRGTQALCQGHARSDSSRSPAPLPAPPPQAPLPAQAPPPARNVGARLGRRLHLERGPRRSSPTAPFAGAASSHLPLPRAAAAGPGEARGRRAEGAGEGRGTAGRSGAGSRRRRAPGRKEHGSCGGLRRARPGAKARRAPVTAMVNSSRVQPQQPGDPKRPPAARAAGPGRLMTGGAAVGAGLAAPGGLREQRGLEIEMERIRQAAARDPPAGASASPSPPLSSCSRQAWSRDNPGFEAEEEEEEEEVEGEEGGMVVEMDVEWRPGSRRSAASSSVSSVGARGRGLGGYHGTGHPSGRRRRREDQGPPSPSPAGGGDPLHRHLPLDGQPPRVAWAERLVRGLRGLWGTRLMEESNTNREKYLKSVLRELATYLLFLIVLCILTYGMMSSSVYYYTRIMSQLFLDTPVSKTEKTNFKTLSSMEDFWKFTEGALLDGLYWKTQPSNNTDADNRSFIYYENLLLGVPRIRQLKVRNGSCSIPQDLRDEIKECYDVYSVSSEDRAPFGPRNGTAWIYTSEEDLNGSSHWGMIATYSGAGYYLDLSRTREETAAQVASLKNNVWLDRGTRATFIDFSVYNANINLFCVIRLLVEFPATGGVIPSWQFQPVKLIRYVTTFDFFLAACEIIFCFFIFYYVVEEILEIRIHKLHYFRSFWNCLDVVIVVLSVVAIGINIYRTSNVEMLLQFLEDQNTFPNFEHLAYWQIQFNNIAAVIVFFVWIKLFKFINFNRTMSQLSTTMSRCAKDLFGFAIMFFIIFLAYAQLAYLVFGTQVDDFSTFQECIFTQFRIILGDINFAEIEEANRVLGPIYFTTFVFFMFFILLNMFLAIINDTYSEVKSDLAQQKAEMELSDLIRKGYHKALVKLKLKKNTVDDISESLRQGGGKLNFDELRQDLKGKGHTDAEIEAIFTKYDQDGDQELTEHEHQQMRDDLEKEREDLDLDHSSLPRPMSSRSFPRSLDDSEEDDDEDSGHSSRRRGSISSGVSYEEFQVLVRRVDRMEHSIGSIVSKIDAVIVKLEIMERAKLKRREVLGRLLDGVAEDERLGRDSEIHREQMERLVREELERWESDDAASQISHGLGTPVGLNGQPRPRSSRPSSSQSADGIEGAGANGSSNLQV</sequence>
<keyword evidence="11" id="KW-0107">Calcium channel</keyword>
<dbReference type="Pfam" id="PF18109">
    <property type="entry name" value="Fer4_24"/>
    <property type="match status" value="1"/>
</dbReference>
<keyword evidence="19 30" id="KW-1133">Transmembrane helix</keyword>
<keyword evidence="15" id="KW-0631">Potassium channel</keyword>
<keyword evidence="17" id="KW-0851">Voltage-gated channel</keyword>
<evidence type="ECO:0000256" key="7">
    <source>
        <dbReference type="ARBA" id="ARBA00022475"/>
    </source>
</evidence>
<keyword evidence="9" id="KW-0597">Phosphoprotein</keyword>
<dbReference type="InterPro" id="IPR051223">
    <property type="entry name" value="Polycystin"/>
</dbReference>
<dbReference type="SUPFAM" id="SSF47473">
    <property type="entry name" value="EF-hand"/>
    <property type="match status" value="1"/>
</dbReference>
<dbReference type="Gene3D" id="1.20.5.340">
    <property type="match status" value="1"/>
</dbReference>
<feature type="compositionally biased region" description="Gly residues" evidence="29">
    <location>
        <begin position="119"/>
        <end position="128"/>
    </location>
</feature>
<dbReference type="Proteomes" id="UP000823872">
    <property type="component" value="Chromosome B1"/>
</dbReference>
<feature type="transmembrane region" description="Helical" evidence="30">
    <location>
        <begin position="589"/>
        <end position="609"/>
    </location>
</feature>
<comment type="subcellular location">
    <subcellularLocation>
        <location evidence="2">Basolateral cell membrane</location>
    </subcellularLocation>
    <subcellularLocation>
        <location evidence="3">Cell projection</location>
        <location evidence="3">Cilium membrane</location>
        <topology evidence="3">Multi-pass membrane protein</topology>
    </subcellularLocation>
    <subcellularLocation>
        <location evidence="1">Cytoplasmic vesicle membrane</location>
    </subcellularLocation>
    <subcellularLocation>
        <location evidence="4">Endoplasmic reticulum membrane</location>
    </subcellularLocation>
</comment>
<feature type="transmembrane region" description="Helical" evidence="30">
    <location>
        <begin position="825"/>
        <end position="846"/>
    </location>
</feature>
<evidence type="ECO:0000256" key="11">
    <source>
        <dbReference type="ARBA" id="ARBA00022673"/>
    </source>
</evidence>
<dbReference type="InterPro" id="IPR013122">
    <property type="entry name" value="PKD1_2_channel"/>
</dbReference>
<keyword evidence="6" id="KW-0813">Transport</keyword>
<evidence type="ECO:0000256" key="28">
    <source>
        <dbReference type="ARBA" id="ARBA00040113"/>
    </source>
</evidence>
<feature type="region of interest" description="Disordered" evidence="29">
    <location>
        <begin position="225"/>
        <end position="349"/>
    </location>
</feature>
<evidence type="ECO:0000256" key="2">
    <source>
        <dbReference type="ARBA" id="ARBA00004187"/>
    </source>
</evidence>
<evidence type="ECO:0000256" key="30">
    <source>
        <dbReference type="SAM" id="Phobius"/>
    </source>
</evidence>
<keyword evidence="33" id="KW-1185">Reference proteome</keyword>
<dbReference type="Gene3D" id="1.20.120.350">
    <property type="entry name" value="Voltage-gated potassium channels. Chain C"/>
    <property type="match status" value="1"/>
</dbReference>
<feature type="transmembrane region" description="Helical" evidence="30">
    <location>
        <begin position="629"/>
        <end position="655"/>
    </location>
</feature>
<feature type="compositionally biased region" description="Gly residues" evidence="29">
    <location>
        <begin position="303"/>
        <end position="312"/>
    </location>
</feature>
<keyword evidence="16" id="KW-0106">Calcium</keyword>
<evidence type="ECO:0000256" key="8">
    <source>
        <dbReference type="ARBA" id="ARBA00022538"/>
    </source>
</evidence>
<evidence type="ECO:0000256" key="13">
    <source>
        <dbReference type="ARBA" id="ARBA00022723"/>
    </source>
</evidence>
<evidence type="ECO:0000256" key="29">
    <source>
        <dbReference type="SAM" id="MobiDB-lite"/>
    </source>
</evidence>
<evidence type="ECO:0000259" key="31">
    <source>
        <dbReference type="PROSITE" id="PS50222"/>
    </source>
</evidence>
<evidence type="ECO:0000256" key="4">
    <source>
        <dbReference type="ARBA" id="ARBA00004586"/>
    </source>
</evidence>
<feature type="region of interest" description="Disordered" evidence="29">
    <location>
        <begin position="930"/>
        <end position="997"/>
    </location>
</feature>
<evidence type="ECO:0000256" key="24">
    <source>
        <dbReference type="ARBA" id="ARBA00023180"/>
    </source>
</evidence>
<dbReference type="Ensembl" id="ENSFCTT00005048771.1">
    <property type="protein sequence ID" value="ENSFCTP00005035302.1"/>
    <property type="gene ID" value="ENSFCTG00005016911.1"/>
</dbReference>
<dbReference type="InterPro" id="IPR002048">
    <property type="entry name" value="EF_hand_dom"/>
</dbReference>
<keyword evidence="20" id="KW-0175">Coiled coil</keyword>
<keyword evidence="21" id="KW-0406">Ion transport</keyword>
<evidence type="ECO:0000256" key="14">
    <source>
        <dbReference type="ARBA" id="ARBA00022824"/>
    </source>
</evidence>
<evidence type="ECO:0000256" key="10">
    <source>
        <dbReference type="ARBA" id="ARBA00022568"/>
    </source>
</evidence>
<organism evidence="32 33">
    <name type="scientific">Felis catus</name>
    <name type="common">Cat</name>
    <name type="synonym">Felis silvestris catus</name>
    <dbReference type="NCBI Taxonomy" id="9685"/>
    <lineage>
        <taxon>Eukaryota</taxon>
        <taxon>Metazoa</taxon>
        <taxon>Chordata</taxon>
        <taxon>Craniata</taxon>
        <taxon>Vertebrata</taxon>
        <taxon>Euteleostomi</taxon>
        <taxon>Mammalia</taxon>
        <taxon>Eutheria</taxon>
        <taxon>Laurasiatheria</taxon>
        <taxon>Carnivora</taxon>
        <taxon>Feliformia</taxon>
        <taxon>Felidae</taxon>
        <taxon>Felinae</taxon>
        <taxon>Felis</taxon>
    </lineage>
</organism>
<keyword evidence="7" id="KW-1003">Cell membrane</keyword>
<dbReference type="PRINTS" id="PR01433">
    <property type="entry name" value="POLYCYSTIN2"/>
</dbReference>
<keyword evidence="8" id="KW-0633">Potassium transport</keyword>
<dbReference type="Gene3D" id="1.10.238.10">
    <property type="entry name" value="EF-hand"/>
    <property type="match status" value="1"/>
</dbReference>
<keyword evidence="18" id="KW-0630">Potassium</keyword>
<proteinExistence type="inferred from homology"/>
<dbReference type="Gene3D" id="1.10.287.70">
    <property type="match status" value="1"/>
</dbReference>
<dbReference type="InterPro" id="IPR046791">
    <property type="entry name" value="Polycystin_dom"/>
</dbReference>
<evidence type="ECO:0000256" key="12">
    <source>
        <dbReference type="ARBA" id="ARBA00022692"/>
    </source>
</evidence>
<evidence type="ECO:0000256" key="15">
    <source>
        <dbReference type="ARBA" id="ARBA00022826"/>
    </source>
</evidence>
<accession>A0ABI7YKH0</accession>
<evidence type="ECO:0000256" key="16">
    <source>
        <dbReference type="ARBA" id="ARBA00022837"/>
    </source>
</evidence>
<feature type="compositionally biased region" description="Low complexity" evidence="29">
    <location>
        <begin position="289"/>
        <end position="302"/>
    </location>
</feature>
<keyword evidence="26" id="KW-0407">Ion channel</keyword>
<feature type="compositionally biased region" description="Acidic residues" evidence="29">
    <location>
        <begin position="259"/>
        <end position="273"/>
    </location>
</feature>
<keyword evidence="22 30" id="KW-0472">Membrane</keyword>
<feature type="compositionally biased region" description="Low complexity" evidence="29">
    <location>
        <begin position="226"/>
        <end position="247"/>
    </location>
</feature>
<gene>
    <name evidence="32" type="primary">PKD2</name>
</gene>
<feature type="compositionally biased region" description="Polar residues" evidence="29">
    <location>
        <begin position="165"/>
        <end position="175"/>
    </location>
</feature>
<keyword evidence="12 30" id="KW-0812">Transmembrane</keyword>
<evidence type="ECO:0000256" key="20">
    <source>
        <dbReference type="ARBA" id="ARBA00023054"/>
    </source>
</evidence>
<feature type="compositionally biased region" description="Low complexity" evidence="29">
    <location>
        <begin position="1104"/>
        <end position="1117"/>
    </location>
</feature>
<evidence type="ECO:0000256" key="5">
    <source>
        <dbReference type="ARBA" id="ARBA00007200"/>
    </source>
</evidence>
<feature type="transmembrane region" description="Helical" evidence="30">
    <location>
        <begin position="763"/>
        <end position="785"/>
    </location>
</feature>
<reference evidence="32" key="3">
    <citation type="submission" date="2025-09" db="UniProtKB">
        <authorList>
            <consortium name="Ensembl"/>
        </authorList>
    </citation>
    <scope>IDENTIFICATION</scope>
    <source>
        <strain evidence="32">breed Abyssinian</strain>
    </source>
</reference>
<keyword evidence="13" id="KW-0479">Metal-binding</keyword>
<evidence type="ECO:0000256" key="18">
    <source>
        <dbReference type="ARBA" id="ARBA00022958"/>
    </source>
</evidence>
<dbReference type="InterPro" id="IPR003915">
    <property type="entry name" value="PKD_2"/>
</dbReference>
<evidence type="ECO:0000256" key="19">
    <source>
        <dbReference type="ARBA" id="ARBA00022989"/>
    </source>
</evidence>
<keyword evidence="27" id="KW-0968">Cytoplasmic vesicle</keyword>
<evidence type="ECO:0000256" key="27">
    <source>
        <dbReference type="ARBA" id="ARBA00023329"/>
    </source>
</evidence>
<keyword evidence="14" id="KW-0256">Endoplasmic reticulum</keyword>
<feature type="region of interest" description="Disordered" evidence="29">
    <location>
        <begin position="30"/>
        <end position="194"/>
    </location>
</feature>
<feature type="compositionally biased region" description="Pro residues" evidence="29">
    <location>
        <begin position="43"/>
        <end position="62"/>
    </location>
</feature>
<dbReference type="PANTHER" id="PTHR10877:SF114">
    <property type="entry name" value="POLYCYSTIN-2"/>
    <property type="match status" value="1"/>
</dbReference>
<dbReference type="InterPro" id="IPR027359">
    <property type="entry name" value="Volt_channel_dom_sf"/>
</dbReference>
<comment type="similarity">
    <text evidence="5">Belongs to the polycystin family.</text>
</comment>
<evidence type="ECO:0000256" key="25">
    <source>
        <dbReference type="ARBA" id="ARBA00023273"/>
    </source>
</evidence>
<name>A0ABI7YKH0_FELCA</name>
<dbReference type="Pfam" id="PF20519">
    <property type="entry name" value="Polycystin_dom"/>
    <property type="match status" value="1"/>
</dbReference>
<feature type="transmembrane region" description="Helical" evidence="30">
    <location>
        <begin position="675"/>
        <end position="693"/>
    </location>
</feature>
<reference evidence="32 33" key="1">
    <citation type="submission" date="2021-02" db="EMBL/GenBank/DDBJ databases">
        <title>Safari Cat Assemblies.</title>
        <authorList>
            <person name="Bredemeyer K.R."/>
            <person name="Murphy W.J."/>
        </authorList>
    </citation>
    <scope>NUCLEOTIDE SEQUENCE [LARGE SCALE GENOMIC DNA]</scope>
</reference>
<keyword evidence="25" id="KW-0966">Cell projection</keyword>
<dbReference type="SUPFAM" id="SSF81324">
    <property type="entry name" value="Voltage-gated potassium channels"/>
    <property type="match status" value="1"/>
</dbReference>
<keyword evidence="24" id="KW-0325">Glycoprotein</keyword>
<evidence type="ECO:0000256" key="1">
    <source>
        <dbReference type="ARBA" id="ARBA00004156"/>
    </source>
</evidence>
<dbReference type="InterPro" id="IPR011992">
    <property type="entry name" value="EF-hand-dom_pair"/>
</dbReference>
<evidence type="ECO:0000256" key="26">
    <source>
        <dbReference type="ARBA" id="ARBA00023303"/>
    </source>
</evidence>
<evidence type="ECO:0000313" key="32">
    <source>
        <dbReference type="Ensembl" id="ENSFCTP00005035302.1"/>
    </source>
</evidence>
<evidence type="ECO:0000313" key="33">
    <source>
        <dbReference type="Proteomes" id="UP000823872"/>
    </source>
</evidence>
<feature type="transmembrane region" description="Helical" evidence="30">
    <location>
        <begin position="390"/>
        <end position="415"/>
    </location>
</feature>
<evidence type="ECO:0000256" key="17">
    <source>
        <dbReference type="ARBA" id="ARBA00022882"/>
    </source>
</evidence>
<keyword evidence="10" id="KW-0109">Calcium transport</keyword>
<feature type="compositionally biased region" description="Basic and acidic residues" evidence="29">
    <location>
        <begin position="936"/>
        <end position="961"/>
    </location>
</feature>
<feature type="compositionally biased region" description="Low complexity" evidence="29">
    <location>
        <begin position="962"/>
        <end position="973"/>
    </location>
</feature>
<keyword evidence="23" id="KW-1015">Disulfide bond</keyword>
<dbReference type="Pfam" id="PF08016">
    <property type="entry name" value="PKD_channel"/>
    <property type="match status" value="1"/>
</dbReference>
<evidence type="ECO:0000256" key="22">
    <source>
        <dbReference type="ARBA" id="ARBA00023136"/>
    </source>
</evidence>
<feature type="region of interest" description="Disordered" evidence="29">
    <location>
        <begin position="1085"/>
        <end position="1134"/>
    </location>
</feature>